<protein>
    <recommendedName>
        <fullName evidence="4">DUF3575 domain-containing protein</fullName>
    </recommendedName>
</protein>
<dbReference type="Proteomes" id="UP001225072">
    <property type="component" value="Unassembled WGS sequence"/>
</dbReference>
<comment type="caution">
    <text evidence="2">The sequence shown here is derived from an EMBL/GenBank/DDBJ whole genome shotgun (WGS) entry which is preliminary data.</text>
</comment>
<keyword evidence="3" id="KW-1185">Reference proteome</keyword>
<evidence type="ECO:0008006" key="4">
    <source>
        <dbReference type="Google" id="ProtNLM"/>
    </source>
</evidence>
<keyword evidence="1" id="KW-0732">Signal</keyword>
<evidence type="ECO:0000313" key="3">
    <source>
        <dbReference type="Proteomes" id="UP001225072"/>
    </source>
</evidence>
<feature type="chain" id="PRO_5045449620" description="DUF3575 domain-containing protein" evidence="1">
    <location>
        <begin position="19"/>
        <end position="190"/>
    </location>
</feature>
<dbReference type="InterPro" id="IPR021958">
    <property type="entry name" value="DUF3575"/>
</dbReference>
<dbReference type="RefSeq" id="WP_307448643.1">
    <property type="nucleotide sequence ID" value="NZ_JAUTAL010000001.1"/>
</dbReference>
<evidence type="ECO:0000256" key="1">
    <source>
        <dbReference type="SAM" id="SignalP"/>
    </source>
</evidence>
<evidence type="ECO:0000313" key="2">
    <source>
        <dbReference type="EMBL" id="MDQ1096368.1"/>
    </source>
</evidence>
<name>A0ABU0TH41_9FLAO</name>
<sequence length="190" mass="20244">MKKLLLVGALVIYGIAMAQENSIKANPAALLGGTDLVSFEHKFGDRISGVVGAGYGGFKLGGYKYNSYGGGLQGRYYFDEAMTGFYGALVADYLSGKVEIDENGFNFNFGDTEASGGSKTEINFSGFGGGLRVGYQWIFDSGFTLDLNVGASYRAYNYKWNNSAEEAEYEGSLKGNGILPTGSVGLGYSF</sequence>
<dbReference type="Pfam" id="PF12099">
    <property type="entry name" value="DUF3575"/>
    <property type="match status" value="1"/>
</dbReference>
<reference evidence="2 3" key="1">
    <citation type="submission" date="2023-07" db="EMBL/GenBank/DDBJ databases">
        <title>Functional and genomic diversity of the sorghum phyllosphere microbiome.</title>
        <authorList>
            <person name="Shade A."/>
        </authorList>
    </citation>
    <scope>NUCLEOTIDE SEQUENCE [LARGE SCALE GENOMIC DNA]</scope>
    <source>
        <strain evidence="2 3">SORGH_AS_1064</strain>
    </source>
</reference>
<proteinExistence type="predicted"/>
<accession>A0ABU0TH41</accession>
<dbReference type="EMBL" id="JAUTAL010000001">
    <property type="protein sequence ID" value="MDQ1096368.1"/>
    <property type="molecule type" value="Genomic_DNA"/>
</dbReference>
<organism evidence="2 3">
    <name type="scientific">Chryseobacterium camelliae</name>
    <dbReference type="NCBI Taxonomy" id="1265445"/>
    <lineage>
        <taxon>Bacteria</taxon>
        <taxon>Pseudomonadati</taxon>
        <taxon>Bacteroidota</taxon>
        <taxon>Flavobacteriia</taxon>
        <taxon>Flavobacteriales</taxon>
        <taxon>Weeksellaceae</taxon>
        <taxon>Chryseobacterium group</taxon>
        <taxon>Chryseobacterium</taxon>
    </lineage>
</organism>
<gene>
    <name evidence="2" type="ORF">QE404_001515</name>
</gene>
<feature type="signal peptide" evidence="1">
    <location>
        <begin position="1"/>
        <end position="18"/>
    </location>
</feature>